<keyword evidence="2" id="KW-0963">Cytoplasm</keyword>
<sequence>MPLRYGTIRWFDGEHGYGFVQPADDGLDLFVDVSELVDPPAAGLEPGQPVSYHLDGTRHWPTAVSVHAL</sequence>
<dbReference type="InterPro" id="IPR011129">
    <property type="entry name" value="CSD"/>
</dbReference>
<gene>
    <name evidence="4" type="ORF">BST27_25660</name>
</gene>
<evidence type="ECO:0000313" key="4">
    <source>
        <dbReference type="EMBL" id="ORA96429.1"/>
    </source>
</evidence>
<dbReference type="Pfam" id="PF00313">
    <property type="entry name" value="CSD"/>
    <property type="match status" value="1"/>
</dbReference>
<dbReference type="InterPro" id="IPR002059">
    <property type="entry name" value="CSP_DNA-bd"/>
</dbReference>
<evidence type="ECO:0000256" key="1">
    <source>
        <dbReference type="ARBA" id="ARBA00004496"/>
    </source>
</evidence>
<dbReference type="InterPro" id="IPR012340">
    <property type="entry name" value="NA-bd_OB-fold"/>
</dbReference>
<dbReference type="SUPFAM" id="SSF50249">
    <property type="entry name" value="Nucleic acid-binding proteins"/>
    <property type="match status" value="1"/>
</dbReference>
<keyword evidence="5" id="KW-1185">Reference proteome</keyword>
<protein>
    <recommendedName>
        <fullName evidence="3">CSD domain-containing protein</fullName>
    </recommendedName>
</protein>
<dbReference type="GO" id="GO:0003676">
    <property type="term" value="F:nucleic acid binding"/>
    <property type="evidence" value="ECO:0007669"/>
    <property type="project" value="InterPro"/>
</dbReference>
<dbReference type="PROSITE" id="PS51857">
    <property type="entry name" value="CSD_2"/>
    <property type="match status" value="1"/>
</dbReference>
<proteinExistence type="predicted"/>
<reference evidence="4 5" key="1">
    <citation type="submission" date="2017-02" db="EMBL/GenBank/DDBJ databases">
        <title>The new phylogeny of genus Mycobacterium.</title>
        <authorList>
            <person name="Tortoli E."/>
            <person name="Trovato A."/>
            <person name="Cirillo D.M."/>
        </authorList>
    </citation>
    <scope>NUCLEOTIDE SEQUENCE [LARGE SCALE GENOMIC DNA]</scope>
    <source>
        <strain evidence="4 5">DSM 44049</strain>
    </source>
</reference>
<dbReference type="EMBL" id="MVHT01000099">
    <property type="protein sequence ID" value="ORA96429.1"/>
    <property type="molecule type" value="Genomic_DNA"/>
</dbReference>
<dbReference type="AlphaFoldDB" id="A0A1E3S5G0"/>
<dbReference type="SMART" id="SM00357">
    <property type="entry name" value="CSP"/>
    <property type="match status" value="1"/>
</dbReference>
<evidence type="ECO:0000259" key="3">
    <source>
        <dbReference type="PROSITE" id="PS51857"/>
    </source>
</evidence>
<feature type="domain" description="CSD" evidence="3">
    <location>
        <begin position="3"/>
        <end position="68"/>
    </location>
</feature>
<dbReference type="CDD" id="cd04458">
    <property type="entry name" value="CSP_CDS"/>
    <property type="match status" value="1"/>
</dbReference>
<comment type="caution">
    <text evidence="4">The sequence shown here is derived from an EMBL/GenBank/DDBJ whole genome shotgun (WGS) entry which is preliminary data.</text>
</comment>
<dbReference type="STRING" id="28445.BHQ20_27065"/>
<dbReference type="Proteomes" id="UP000192739">
    <property type="component" value="Unassembled WGS sequence"/>
</dbReference>
<comment type="subcellular location">
    <subcellularLocation>
        <location evidence="1">Cytoplasm</location>
    </subcellularLocation>
</comment>
<accession>A0A1E3S5G0</accession>
<dbReference type="InterPro" id="IPR012156">
    <property type="entry name" value="Cold_shock_CspA"/>
</dbReference>
<dbReference type="GO" id="GO:0005737">
    <property type="term" value="C:cytoplasm"/>
    <property type="evidence" value="ECO:0007669"/>
    <property type="project" value="UniProtKB-SubCell"/>
</dbReference>
<evidence type="ECO:0000313" key="5">
    <source>
        <dbReference type="Proteomes" id="UP000192739"/>
    </source>
</evidence>
<name>A0A1E3S5G0_MYCIE</name>
<dbReference type="Gene3D" id="2.40.50.140">
    <property type="entry name" value="Nucleic acid-binding proteins"/>
    <property type="match status" value="1"/>
</dbReference>
<organism evidence="4 5">
    <name type="scientific">Mycobacterium intermedium</name>
    <dbReference type="NCBI Taxonomy" id="28445"/>
    <lineage>
        <taxon>Bacteria</taxon>
        <taxon>Bacillati</taxon>
        <taxon>Actinomycetota</taxon>
        <taxon>Actinomycetes</taxon>
        <taxon>Mycobacteriales</taxon>
        <taxon>Mycobacteriaceae</taxon>
        <taxon>Mycobacterium</taxon>
        <taxon>Mycobacterium simiae complex</taxon>
    </lineage>
</organism>
<dbReference type="PIRSF" id="PIRSF002599">
    <property type="entry name" value="Cold_shock_A"/>
    <property type="match status" value="1"/>
</dbReference>
<evidence type="ECO:0000256" key="2">
    <source>
        <dbReference type="ARBA" id="ARBA00022490"/>
    </source>
</evidence>